<dbReference type="InterPro" id="IPR017941">
    <property type="entry name" value="Rieske_2Fe-2S"/>
</dbReference>
<evidence type="ECO:0000256" key="3">
    <source>
        <dbReference type="ARBA" id="ARBA00023004"/>
    </source>
</evidence>
<dbReference type="AlphaFoldDB" id="A0A3E0H9G7"/>
<dbReference type="PANTHER" id="PTHR40261:SF1">
    <property type="entry name" value="RIESKE DOMAIN-CONTAINING PROTEIN"/>
    <property type="match status" value="1"/>
</dbReference>
<dbReference type="EMBL" id="QUNR01000001">
    <property type="protein sequence ID" value="REH39822.1"/>
    <property type="molecule type" value="Genomic_DNA"/>
</dbReference>
<dbReference type="CDD" id="cd03467">
    <property type="entry name" value="Rieske"/>
    <property type="match status" value="1"/>
</dbReference>
<gene>
    <name evidence="6" type="ORF">DFR26_0013</name>
</gene>
<evidence type="ECO:0000313" key="6">
    <source>
        <dbReference type="EMBL" id="REH39822.1"/>
    </source>
</evidence>
<evidence type="ECO:0000256" key="4">
    <source>
        <dbReference type="ARBA" id="ARBA00023014"/>
    </source>
</evidence>
<sequence>MGFRLCANADLIDNEARAFRSPAGEVIVVNRDGQSYAYHNSCPHLGINLEFNPDEFMDSENHFLICSNHGALFQVEDGLCVSGPCQGESLLAVPIQISDGYIELIEH</sequence>
<feature type="domain" description="Rieske" evidence="5">
    <location>
        <begin position="3"/>
        <end position="104"/>
    </location>
</feature>
<name>A0A3E0H9G7_9GAMM</name>
<evidence type="ECO:0000256" key="1">
    <source>
        <dbReference type="ARBA" id="ARBA00022714"/>
    </source>
</evidence>
<organism evidence="6 7">
    <name type="scientific">Paraperlucidibaca baekdonensis</name>
    <dbReference type="NCBI Taxonomy" id="748120"/>
    <lineage>
        <taxon>Bacteria</taxon>
        <taxon>Pseudomonadati</taxon>
        <taxon>Pseudomonadota</taxon>
        <taxon>Gammaproteobacteria</taxon>
        <taxon>Moraxellales</taxon>
        <taxon>Moraxellaceae</taxon>
        <taxon>Paraperlucidibaca</taxon>
    </lineage>
</organism>
<dbReference type="PROSITE" id="PS51296">
    <property type="entry name" value="RIESKE"/>
    <property type="match status" value="1"/>
</dbReference>
<keyword evidence="2" id="KW-0479">Metal-binding</keyword>
<dbReference type="SUPFAM" id="SSF50022">
    <property type="entry name" value="ISP domain"/>
    <property type="match status" value="1"/>
</dbReference>
<dbReference type="InterPro" id="IPR036922">
    <property type="entry name" value="Rieske_2Fe-2S_sf"/>
</dbReference>
<dbReference type="PANTHER" id="PTHR40261">
    <property type="match status" value="1"/>
</dbReference>
<keyword evidence="4" id="KW-0411">Iron-sulfur</keyword>
<reference evidence="6 7" key="1">
    <citation type="submission" date="2018-08" db="EMBL/GenBank/DDBJ databases">
        <title>Genomic Encyclopedia of Type Strains, Phase IV (KMG-IV): sequencing the most valuable type-strain genomes for metagenomic binning, comparative biology and taxonomic classification.</title>
        <authorList>
            <person name="Goeker M."/>
        </authorList>
    </citation>
    <scope>NUCLEOTIDE SEQUENCE [LARGE SCALE GENOMIC DNA]</scope>
    <source>
        <strain evidence="6 7">DSM 26022</strain>
    </source>
</reference>
<keyword evidence="3" id="KW-0408">Iron</keyword>
<dbReference type="OrthoDB" id="9794779at2"/>
<dbReference type="GO" id="GO:0051537">
    <property type="term" value="F:2 iron, 2 sulfur cluster binding"/>
    <property type="evidence" value="ECO:0007669"/>
    <property type="project" value="UniProtKB-KW"/>
</dbReference>
<evidence type="ECO:0000259" key="5">
    <source>
        <dbReference type="PROSITE" id="PS51296"/>
    </source>
</evidence>
<accession>A0A3E0H9G7</accession>
<protein>
    <submittedName>
        <fullName evidence="6">Nitrite reductase/ring-hydroxylating ferredoxin subunit</fullName>
    </submittedName>
</protein>
<dbReference type="Proteomes" id="UP000256774">
    <property type="component" value="Unassembled WGS sequence"/>
</dbReference>
<dbReference type="Pfam" id="PF00355">
    <property type="entry name" value="Rieske"/>
    <property type="match status" value="1"/>
</dbReference>
<dbReference type="Gene3D" id="2.102.10.10">
    <property type="entry name" value="Rieske [2Fe-2S] iron-sulphur domain"/>
    <property type="match status" value="1"/>
</dbReference>
<comment type="caution">
    <text evidence="6">The sequence shown here is derived from an EMBL/GenBank/DDBJ whole genome shotgun (WGS) entry which is preliminary data.</text>
</comment>
<keyword evidence="1" id="KW-0001">2Fe-2S</keyword>
<keyword evidence="7" id="KW-1185">Reference proteome</keyword>
<evidence type="ECO:0000256" key="2">
    <source>
        <dbReference type="ARBA" id="ARBA00022723"/>
    </source>
</evidence>
<dbReference type="GO" id="GO:0046872">
    <property type="term" value="F:metal ion binding"/>
    <property type="evidence" value="ECO:0007669"/>
    <property type="project" value="UniProtKB-KW"/>
</dbReference>
<proteinExistence type="predicted"/>
<dbReference type="RefSeq" id="WP_116206919.1">
    <property type="nucleotide sequence ID" value="NZ_QUNR01000001.1"/>
</dbReference>
<evidence type="ECO:0000313" key="7">
    <source>
        <dbReference type="Proteomes" id="UP000256774"/>
    </source>
</evidence>